<protein>
    <submittedName>
        <fullName evidence="1">Uncharacterized protein</fullName>
    </submittedName>
</protein>
<accession>A0A4R6UZK1</accession>
<keyword evidence="2" id="KW-1185">Reference proteome</keyword>
<dbReference type="RefSeq" id="WP_133741133.1">
    <property type="nucleotide sequence ID" value="NZ_SNYN01000005.1"/>
</dbReference>
<gene>
    <name evidence="1" type="ORF">EV190_105144</name>
</gene>
<dbReference type="EMBL" id="SNYN01000005">
    <property type="protein sequence ID" value="TDQ53026.1"/>
    <property type="molecule type" value="Genomic_DNA"/>
</dbReference>
<proteinExistence type="predicted"/>
<sequence>MTDPLDDPDLTRAYLGMGWNPPPSAVRALVRAPRWSQRRLRDADVLRLNPAQHALDVDTARADACALNPPHAAATASLIRVLWERETVGVAEAAALARIPVGVLRVVAPLLIDAALVTIDPRPGPLKVTVVAPTLVAERDFIADVTGAAPLPRRTRYRTRRGGKQILESTVSAIAAASAWPAPLCLVGSPRGTDEDSLWEDALRDTSLVVVLAGPQADQAAFNAVDRCVQQELDYLVVRDRDAPPEVWTPRHVQRWLRELELACPGGAPAVHEWTPGAGAPLGGVLSHRAHRARTLR</sequence>
<reference evidence="1 2" key="1">
    <citation type="submission" date="2019-03" db="EMBL/GenBank/DDBJ databases">
        <title>Genomic Encyclopedia of Type Strains, Phase IV (KMG-IV): sequencing the most valuable type-strain genomes for metagenomic binning, comparative biology and taxonomic classification.</title>
        <authorList>
            <person name="Goeker M."/>
        </authorList>
    </citation>
    <scope>NUCLEOTIDE SEQUENCE [LARGE SCALE GENOMIC DNA]</scope>
    <source>
        <strain evidence="1 2">DSM 46770</strain>
    </source>
</reference>
<dbReference type="Proteomes" id="UP000295281">
    <property type="component" value="Unassembled WGS sequence"/>
</dbReference>
<dbReference type="OrthoDB" id="9942261at2"/>
<evidence type="ECO:0000313" key="1">
    <source>
        <dbReference type="EMBL" id="TDQ53026.1"/>
    </source>
</evidence>
<comment type="caution">
    <text evidence="1">The sequence shown here is derived from an EMBL/GenBank/DDBJ whole genome shotgun (WGS) entry which is preliminary data.</text>
</comment>
<name>A0A4R6UZK1_9ACTN</name>
<evidence type="ECO:0000313" key="2">
    <source>
        <dbReference type="Proteomes" id="UP000295281"/>
    </source>
</evidence>
<organism evidence="1 2">
    <name type="scientific">Actinorugispora endophytica</name>
    <dbReference type="NCBI Taxonomy" id="1605990"/>
    <lineage>
        <taxon>Bacteria</taxon>
        <taxon>Bacillati</taxon>
        <taxon>Actinomycetota</taxon>
        <taxon>Actinomycetes</taxon>
        <taxon>Streptosporangiales</taxon>
        <taxon>Nocardiopsidaceae</taxon>
        <taxon>Actinorugispora</taxon>
    </lineage>
</organism>
<dbReference type="AlphaFoldDB" id="A0A4R6UZK1"/>